<dbReference type="PANTHER" id="PTHR31435">
    <property type="entry name" value="PROTEIN NATD1"/>
    <property type="match status" value="1"/>
</dbReference>
<evidence type="ECO:0000259" key="2">
    <source>
        <dbReference type="PROSITE" id="PS51729"/>
    </source>
</evidence>
<evidence type="ECO:0000313" key="3">
    <source>
        <dbReference type="EMBL" id="MBI6120399.1"/>
    </source>
</evidence>
<proteinExistence type="predicted"/>
<reference evidence="3 4" key="1">
    <citation type="submission" date="2020-12" db="EMBL/GenBank/DDBJ databases">
        <title>Salegentibacter orientalis sp. nov., isolated from costal sediment.</title>
        <authorList>
            <person name="Lian F.-B."/>
        </authorList>
    </citation>
    <scope>NUCLEOTIDE SEQUENCE [LARGE SCALE GENOMIC DNA]</scope>
    <source>
        <strain evidence="3 4">F60176</strain>
    </source>
</reference>
<dbReference type="PANTHER" id="PTHR31435:SF10">
    <property type="entry name" value="BSR4717 PROTEIN"/>
    <property type="match status" value="1"/>
</dbReference>
<dbReference type="PROSITE" id="PS51186">
    <property type="entry name" value="GNAT"/>
    <property type="match status" value="1"/>
</dbReference>
<dbReference type="InterPro" id="IPR045057">
    <property type="entry name" value="Gcn5-rel_NAT"/>
</dbReference>
<evidence type="ECO:0000313" key="4">
    <source>
        <dbReference type="Proteomes" id="UP000635665"/>
    </source>
</evidence>
<dbReference type="EMBL" id="JAEHNY010000008">
    <property type="protein sequence ID" value="MBI6120399.1"/>
    <property type="molecule type" value="Genomic_DNA"/>
</dbReference>
<dbReference type="Gene3D" id="3.40.630.30">
    <property type="match status" value="1"/>
</dbReference>
<dbReference type="PROSITE" id="PS51729">
    <property type="entry name" value="GNAT_YJDJ"/>
    <property type="match status" value="1"/>
</dbReference>
<comment type="caution">
    <text evidence="3">The sequence shown here is derived from an EMBL/GenBank/DDBJ whole genome shotgun (WGS) entry which is preliminary data.</text>
</comment>
<sequence length="93" mass="10388">MKIEQIDEVTKGFFKAVESGKQAGKIEYTWAGKNKFIVDHTEVNPEFKGKGVGKKLVQATVNFAKENKLKVIPLCPFAKSVIEKTSEFQEVLA</sequence>
<dbReference type="InterPro" id="IPR016181">
    <property type="entry name" value="Acyl_CoA_acyltransferase"/>
</dbReference>
<dbReference type="Proteomes" id="UP000635665">
    <property type="component" value="Unassembled WGS sequence"/>
</dbReference>
<gene>
    <name evidence="3" type="ORF">I6U50_10260</name>
</gene>
<keyword evidence="4" id="KW-1185">Reference proteome</keyword>
<dbReference type="SUPFAM" id="SSF55729">
    <property type="entry name" value="Acyl-CoA N-acyltransferases (Nat)"/>
    <property type="match status" value="1"/>
</dbReference>
<name>A0ABS0TK56_9FLAO</name>
<dbReference type="Pfam" id="PF14542">
    <property type="entry name" value="Acetyltransf_CG"/>
    <property type="match status" value="1"/>
</dbReference>
<evidence type="ECO:0000259" key="1">
    <source>
        <dbReference type="PROSITE" id="PS51186"/>
    </source>
</evidence>
<dbReference type="RefSeq" id="WP_198638760.1">
    <property type="nucleotide sequence ID" value="NZ_JAEHNY010000008.1"/>
</dbReference>
<dbReference type="CDD" id="cd04301">
    <property type="entry name" value="NAT_SF"/>
    <property type="match status" value="1"/>
</dbReference>
<dbReference type="InterPro" id="IPR000182">
    <property type="entry name" value="GNAT_dom"/>
</dbReference>
<feature type="domain" description="N-acetyltransferase" evidence="2">
    <location>
        <begin position="6"/>
        <end position="93"/>
    </location>
</feature>
<protein>
    <submittedName>
        <fullName evidence="3">N-acetyltransferase</fullName>
    </submittedName>
</protein>
<dbReference type="InterPro" id="IPR031165">
    <property type="entry name" value="GNAT_YJDJ"/>
</dbReference>
<accession>A0ABS0TK56</accession>
<organism evidence="3 4">
    <name type="scientific">Salegentibacter maritimus</name>
    <dbReference type="NCBI Taxonomy" id="2794347"/>
    <lineage>
        <taxon>Bacteria</taxon>
        <taxon>Pseudomonadati</taxon>
        <taxon>Bacteroidota</taxon>
        <taxon>Flavobacteriia</taxon>
        <taxon>Flavobacteriales</taxon>
        <taxon>Flavobacteriaceae</taxon>
        <taxon>Salegentibacter</taxon>
    </lineage>
</organism>
<feature type="domain" description="N-acetyltransferase" evidence="1">
    <location>
        <begin position="1"/>
        <end position="93"/>
    </location>
</feature>